<sequence>MIQRIQSLYLVAGALLLALFVALGSTWATAIAQEQAWLGTLGYVLAGVTALVALVAVFLYKNRELQRKVIHAAQWLDLALVVVVLVGLYLAFDSDDFVAPVGYYLVALQPIVAYVLLRMARQRVTADIQMVRSMDRIR</sequence>
<name>A0A271J033_9BACT</name>
<feature type="transmembrane region" description="Helical" evidence="1">
    <location>
        <begin position="97"/>
        <end position="117"/>
    </location>
</feature>
<evidence type="ECO:0000256" key="1">
    <source>
        <dbReference type="SAM" id="Phobius"/>
    </source>
</evidence>
<dbReference type="OrthoDB" id="594989at2"/>
<organism evidence="2 3">
    <name type="scientific">Rubrivirga marina</name>
    <dbReference type="NCBI Taxonomy" id="1196024"/>
    <lineage>
        <taxon>Bacteria</taxon>
        <taxon>Pseudomonadati</taxon>
        <taxon>Rhodothermota</taxon>
        <taxon>Rhodothermia</taxon>
        <taxon>Rhodothermales</taxon>
        <taxon>Rubricoccaceae</taxon>
        <taxon>Rubrivirga</taxon>
    </lineage>
</organism>
<gene>
    <name evidence="2" type="ORF">BSZ37_09220</name>
</gene>
<evidence type="ECO:0008006" key="4">
    <source>
        <dbReference type="Google" id="ProtNLM"/>
    </source>
</evidence>
<keyword evidence="1" id="KW-1133">Transmembrane helix</keyword>
<evidence type="ECO:0000313" key="3">
    <source>
        <dbReference type="Proteomes" id="UP000216339"/>
    </source>
</evidence>
<dbReference type="EMBL" id="MQWD01000001">
    <property type="protein sequence ID" value="PAP76608.1"/>
    <property type="molecule type" value="Genomic_DNA"/>
</dbReference>
<reference evidence="2 3" key="1">
    <citation type="submission" date="2016-11" db="EMBL/GenBank/DDBJ databases">
        <title>Study of marine rhodopsin-containing bacteria.</title>
        <authorList>
            <person name="Yoshizawa S."/>
            <person name="Kumagai Y."/>
            <person name="Kogure K."/>
        </authorList>
    </citation>
    <scope>NUCLEOTIDE SEQUENCE [LARGE SCALE GENOMIC DNA]</scope>
    <source>
        <strain evidence="2 3">SAORIC-28</strain>
    </source>
</reference>
<feature type="transmembrane region" description="Helical" evidence="1">
    <location>
        <begin position="42"/>
        <end position="60"/>
    </location>
</feature>
<evidence type="ECO:0000313" key="2">
    <source>
        <dbReference type="EMBL" id="PAP76608.1"/>
    </source>
</evidence>
<accession>A0A271J033</accession>
<proteinExistence type="predicted"/>
<feature type="transmembrane region" description="Helical" evidence="1">
    <location>
        <begin position="72"/>
        <end position="91"/>
    </location>
</feature>
<keyword evidence="1" id="KW-0812">Transmembrane</keyword>
<keyword evidence="3" id="KW-1185">Reference proteome</keyword>
<dbReference type="AlphaFoldDB" id="A0A271J033"/>
<dbReference type="InterPro" id="IPR025635">
    <property type="entry name" value="DUF4293"/>
</dbReference>
<dbReference type="RefSeq" id="WP_095510267.1">
    <property type="nucleotide sequence ID" value="NZ_MQWD01000001.1"/>
</dbReference>
<dbReference type="Proteomes" id="UP000216339">
    <property type="component" value="Unassembled WGS sequence"/>
</dbReference>
<keyword evidence="1" id="KW-0472">Membrane</keyword>
<protein>
    <recommendedName>
        <fullName evidence="4">DUF4293 domain-containing protein</fullName>
    </recommendedName>
</protein>
<comment type="caution">
    <text evidence="2">The sequence shown here is derived from an EMBL/GenBank/DDBJ whole genome shotgun (WGS) entry which is preliminary data.</text>
</comment>
<dbReference type="Pfam" id="PF14126">
    <property type="entry name" value="DUF4293"/>
    <property type="match status" value="1"/>
</dbReference>